<protein>
    <submittedName>
        <fullName evidence="2">Putative secreted protein</fullName>
    </submittedName>
</protein>
<keyword evidence="1" id="KW-0732">Signal</keyword>
<sequence length="123" mass="14663">MQLCFECIFFTLFSYIRVQPIGGGFDCGCKTGSGTFEHFTLNVSYQRHRFRRRACRNKSCTSHRRRMFPILQTFEFHRTSLAEPFLRRRVWRYVGRCLGDIGTGRRYCGNTRVYWSFGEARSF</sequence>
<feature type="chain" id="PRO_5014979867" evidence="1">
    <location>
        <begin position="19"/>
        <end position="123"/>
    </location>
</feature>
<name>A0A2M4D217_ANODA</name>
<proteinExistence type="predicted"/>
<evidence type="ECO:0000313" key="2">
    <source>
        <dbReference type="EMBL" id="MBW71622.1"/>
    </source>
</evidence>
<dbReference type="AlphaFoldDB" id="A0A2M4D217"/>
<reference evidence="2" key="1">
    <citation type="submission" date="2018-01" db="EMBL/GenBank/DDBJ databases">
        <title>An insight into the sialome of Amazonian anophelines.</title>
        <authorList>
            <person name="Ribeiro J.M."/>
            <person name="Scarpassa V."/>
            <person name="Calvo E."/>
        </authorList>
    </citation>
    <scope>NUCLEOTIDE SEQUENCE</scope>
</reference>
<evidence type="ECO:0000256" key="1">
    <source>
        <dbReference type="SAM" id="SignalP"/>
    </source>
</evidence>
<accession>A0A2M4D217</accession>
<organism evidence="2">
    <name type="scientific">Anopheles darlingi</name>
    <name type="common">Mosquito</name>
    <dbReference type="NCBI Taxonomy" id="43151"/>
    <lineage>
        <taxon>Eukaryota</taxon>
        <taxon>Metazoa</taxon>
        <taxon>Ecdysozoa</taxon>
        <taxon>Arthropoda</taxon>
        <taxon>Hexapoda</taxon>
        <taxon>Insecta</taxon>
        <taxon>Pterygota</taxon>
        <taxon>Neoptera</taxon>
        <taxon>Endopterygota</taxon>
        <taxon>Diptera</taxon>
        <taxon>Nematocera</taxon>
        <taxon>Culicoidea</taxon>
        <taxon>Culicidae</taxon>
        <taxon>Anophelinae</taxon>
        <taxon>Anopheles</taxon>
    </lineage>
</organism>
<feature type="signal peptide" evidence="1">
    <location>
        <begin position="1"/>
        <end position="18"/>
    </location>
</feature>
<dbReference type="EMBL" id="GGFL01007444">
    <property type="protein sequence ID" value="MBW71622.1"/>
    <property type="molecule type" value="Transcribed_RNA"/>
</dbReference>